<dbReference type="Pfam" id="PF03819">
    <property type="entry name" value="MazG"/>
    <property type="match status" value="1"/>
</dbReference>
<dbReference type="STRING" id="616990.IV54_GL001931"/>
<dbReference type="Gene3D" id="1.10.287.1080">
    <property type="entry name" value="MazG-like"/>
    <property type="match status" value="1"/>
</dbReference>
<accession>A0A0R2LQH4</accession>
<gene>
    <name evidence="2" type="ORF">IV54_GL001931</name>
</gene>
<dbReference type="AlphaFoldDB" id="A0A0R2LQH4"/>
<dbReference type="PIRSF" id="PIRSF036521">
    <property type="entry name" value="UCP036521_pph"/>
    <property type="match status" value="1"/>
</dbReference>
<protein>
    <submittedName>
        <fullName evidence="2">Pyrophosphatase</fullName>
    </submittedName>
</protein>
<dbReference type="InterPro" id="IPR004518">
    <property type="entry name" value="MazG-like_dom"/>
</dbReference>
<dbReference type="PATRIC" id="fig|616990.3.peg.2045"/>
<comment type="caution">
    <text evidence="2">The sequence shown here is derived from an EMBL/GenBank/DDBJ whole genome shotgun (WGS) entry which is preliminary data.</text>
</comment>
<organism evidence="2 3">
    <name type="scientific">Levilactobacillus paucivorans</name>
    <dbReference type="NCBI Taxonomy" id="616990"/>
    <lineage>
        <taxon>Bacteria</taxon>
        <taxon>Bacillati</taxon>
        <taxon>Bacillota</taxon>
        <taxon>Bacilli</taxon>
        <taxon>Lactobacillales</taxon>
        <taxon>Lactobacillaceae</taxon>
        <taxon>Levilactobacillus</taxon>
    </lineage>
</organism>
<dbReference type="PANTHER" id="PTHR42692:SF2">
    <property type="entry name" value="IG HYPOTHETICAL 16995"/>
    <property type="match status" value="1"/>
</dbReference>
<reference evidence="2 3" key="1">
    <citation type="journal article" date="2015" name="Genome Announc.">
        <title>Expanding the biotechnology potential of lactobacilli through comparative genomics of 213 strains and associated genera.</title>
        <authorList>
            <person name="Sun Z."/>
            <person name="Harris H.M."/>
            <person name="McCann A."/>
            <person name="Guo C."/>
            <person name="Argimon S."/>
            <person name="Zhang W."/>
            <person name="Yang X."/>
            <person name="Jeffery I.B."/>
            <person name="Cooney J.C."/>
            <person name="Kagawa T.F."/>
            <person name="Liu W."/>
            <person name="Song Y."/>
            <person name="Salvetti E."/>
            <person name="Wrobel A."/>
            <person name="Rasinkangas P."/>
            <person name="Parkhill J."/>
            <person name="Rea M.C."/>
            <person name="O'Sullivan O."/>
            <person name="Ritari J."/>
            <person name="Douillard F.P."/>
            <person name="Paul Ross R."/>
            <person name="Yang R."/>
            <person name="Briner A.E."/>
            <person name="Felis G.E."/>
            <person name="de Vos W.M."/>
            <person name="Barrangou R."/>
            <person name="Klaenhammer T.R."/>
            <person name="Caufield P.W."/>
            <person name="Cui Y."/>
            <person name="Zhang H."/>
            <person name="O'Toole P.W."/>
        </authorList>
    </citation>
    <scope>NUCLEOTIDE SEQUENCE [LARGE SCALE GENOMIC DNA]</scope>
    <source>
        <strain evidence="2 3">DSM 22467</strain>
    </source>
</reference>
<evidence type="ECO:0000259" key="1">
    <source>
        <dbReference type="Pfam" id="PF03819"/>
    </source>
</evidence>
<sequence>MKEHEKGDEHVTITEHQDWLVDFYQRRHWYQYSPFVHLNFLTEEAGEVSRAIRAIEIGRDHPGEKQATPAARQANLREELADVLDQVLVISSLYDIDASDLLSASETKLTERFKDSQPD</sequence>
<feature type="domain" description="NTP pyrophosphohydrolase MazG-like" evidence="1">
    <location>
        <begin position="38"/>
        <end position="114"/>
    </location>
</feature>
<dbReference type="Proteomes" id="UP000051906">
    <property type="component" value="Unassembled WGS sequence"/>
</dbReference>
<dbReference type="EMBL" id="JQCA01000051">
    <property type="protein sequence ID" value="KRO03864.1"/>
    <property type="molecule type" value="Genomic_DNA"/>
</dbReference>
<proteinExistence type="predicted"/>
<evidence type="ECO:0000313" key="3">
    <source>
        <dbReference type="Proteomes" id="UP000051906"/>
    </source>
</evidence>
<dbReference type="InterPro" id="IPR011411">
    <property type="entry name" value="MazG-related_YvdC"/>
</dbReference>
<name>A0A0R2LQH4_9LACO</name>
<dbReference type="SUPFAM" id="SSF101386">
    <property type="entry name" value="all-alpha NTP pyrophosphatases"/>
    <property type="match status" value="1"/>
</dbReference>
<evidence type="ECO:0000313" key="2">
    <source>
        <dbReference type="EMBL" id="KRO03864.1"/>
    </source>
</evidence>
<dbReference type="PANTHER" id="PTHR42692">
    <property type="entry name" value="NUCLEOTIDE PYROPHOSPHOHYDROLASE"/>
    <property type="match status" value="1"/>
</dbReference>
<keyword evidence="3" id="KW-1185">Reference proteome</keyword>
<dbReference type="InterPro" id="IPR047046">
    <property type="entry name" value="YpjD/YvdC"/>
</dbReference>
<dbReference type="CDD" id="cd11523">
    <property type="entry name" value="NTP-PPase"/>
    <property type="match status" value="1"/>
</dbReference>